<dbReference type="InterPro" id="IPR020568">
    <property type="entry name" value="Ribosomal_Su5_D2-typ_SF"/>
</dbReference>
<comment type="similarity">
    <text evidence="1">Belongs to the Mg-chelatase subunits D/I family. ComM subfamily.</text>
</comment>
<keyword evidence="5" id="KW-1185">Reference proteome</keyword>
<feature type="region of interest" description="Disordered" evidence="2">
    <location>
        <begin position="275"/>
        <end position="345"/>
    </location>
</feature>
<feature type="region of interest" description="Disordered" evidence="2">
    <location>
        <begin position="581"/>
        <end position="600"/>
    </location>
</feature>
<dbReference type="CDD" id="cd00009">
    <property type="entry name" value="AAA"/>
    <property type="match status" value="1"/>
</dbReference>
<evidence type="ECO:0000256" key="1">
    <source>
        <dbReference type="ARBA" id="ARBA00006354"/>
    </source>
</evidence>
<feature type="compositionally biased region" description="Polar residues" evidence="2">
    <location>
        <begin position="283"/>
        <end position="334"/>
    </location>
</feature>
<feature type="domain" description="AAA+ ATPase" evidence="3">
    <location>
        <begin position="393"/>
        <end position="579"/>
    </location>
</feature>
<dbReference type="NCBIfam" id="TIGR00368">
    <property type="entry name" value="YifB family Mg chelatase-like AAA ATPase"/>
    <property type="match status" value="1"/>
</dbReference>
<comment type="caution">
    <text evidence="4">The sequence shown here is derived from an EMBL/GenBank/DDBJ whole genome shotgun (WGS) entry which is preliminary data.</text>
</comment>
<dbReference type="SMART" id="SM00382">
    <property type="entry name" value="AAA"/>
    <property type="match status" value="1"/>
</dbReference>
<dbReference type="InterPro" id="IPR027417">
    <property type="entry name" value="P-loop_NTPase"/>
</dbReference>
<dbReference type="SUPFAM" id="SSF54211">
    <property type="entry name" value="Ribosomal protein S5 domain 2-like"/>
    <property type="match status" value="1"/>
</dbReference>
<sequence>MYGKQFSACIQGIHGVLVEVETDLSNGLPLVSIIGLPDSAIRESVERVRSAIKNCGFTFPAQRVTINLAPADLRKEGSAFDLAIAIGILVTSDQLIFPEQERFLLLGELALDGSLRPVHGVLSMVDVARQYGLKAVIVPSENAVEAALVEGIEVYGIKHMRDLLQASGHMSVVKGATDGTAQGKLALAAEAVDIANTVSNVFTAEETHLRQQDVHSTSLSSMQQSTHIQQFQMHVPGQPDIQVRVLSATSGVELDSYKNNSNPHHDLSSMAASPMLESDHTESNNVQDSKMASNTTASSDTVNSMVKSSTFESTIANKNHSSQNNHIANAQSETITKRSRSSDPRYHIQLRPHLFRREAQVHSYDNKPATIEDYADVFGQQHVKRALTIAASGMHNIMLIGPPGTGKTMLIKRLPTILPPLTDEEALEVTKILSVAGRLKDNGNGLIRRRPFRSPHHSITASALIGGGAIPKPGEVSLAHQGILFLDEFPEFPRTILELLRQPLEDHEIHISRSRAVFTFPANILLAVSMNPCPCGFAGSRHPLHPCTCTDAKIARYRAKISGPLLDRIDLQIEVPRPSEQELQAAGSGATAVDGNDSASMRERVRRAHDLQLGRYQGIGIHWNSQLSGKWLRQFAPLTPAANTLLNTAFEQLGMSMRARDRILKLARTIADLEETQQIDTVHIAEAIQYRQLDRG</sequence>
<evidence type="ECO:0000259" key="3">
    <source>
        <dbReference type="SMART" id="SM00382"/>
    </source>
</evidence>
<evidence type="ECO:0000256" key="2">
    <source>
        <dbReference type="SAM" id="MobiDB-lite"/>
    </source>
</evidence>
<evidence type="ECO:0000313" key="5">
    <source>
        <dbReference type="Proteomes" id="UP001597233"/>
    </source>
</evidence>
<accession>A0ABW4RQH6</accession>
<dbReference type="InterPro" id="IPR025158">
    <property type="entry name" value="Mg_chelat-rel_C"/>
</dbReference>
<dbReference type="InterPro" id="IPR045006">
    <property type="entry name" value="CHLI-like"/>
</dbReference>
<gene>
    <name evidence="4" type="ORF">ACFSC9_23310</name>
</gene>
<dbReference type="PANTHER" id="PTHR32039">
    <property type="entry name" value="MAGNESIUM-CHELATASE SUBUNIT CHLI"/>
    <property type="match status" value="1"/>
</dbReference>
<name>A0ABW4RQH6_9BACL</name>
<organism evidence="4 5">
    <name type="scientific">Paenibacillus wenxiniae</name>
    <dbReference type="NCBI Taxonomy" id="1636843"/>
    <lineage>
        <taxon>Bacteria</taxon>
        <taxon>Bacillati</taxon>
        <taxon>Bacillota</taxon>
        <taxon>Bacilli</taxon>
        <taxon>Bacillales</taxon>
        <taxon>Paenibacillaceae</taxon>
        <taxon>Paenibacillus</taxon>
    </lineage>
</organism>
<dbReference type="InterPro" id="IPR003593">
    <property type="entry name" value="AAA+_ATPase"/>
</dbReference>
<dbReference type="Proteomes" id="UP001597233">
    <property type="component" value="Unassembled WGS sequence"/>
</dbReference>
<dbReference type="InterPro" id="IPR004482">
    <property type="entry name" value="Mg_chelat-rel"/>
</dbReference>
<dbReference type="EMBL" id="JBHUEH010000032">
    <property type="protein sequence ID" value="MFD1888422.1"/>
    <property type="molecule type" value="Genomic_DNA"/>
</dbReference>
<dbReference type="InterPro" id="IPR000523">
    <property type="entry name" value="Mg_chelatse_chII-like_cat_dom"/>
</dbReference>
<protein>
    <submittedName>
        <fullName evidence="4">YifB family Mg chelatase-like AAA ATPase</fullName>
    </submittedName>
</protein>
<dbReference type="Pfam" id="PF13335">
    <property type="entry name" value="Mg_chelatase_C"/>
    <property type="match status" value="1"/>
</dbReference>
<dbReference type="Gene3D" id="3.40.50.300">
    <property type="entry name" value="P-loop containing nucleotide triphosphate hydrolases"/>
    <property type="match status" value="1"/>
</dbReference>
<dbReference type="InterPro" id="IPR014721">
    <property type="entry name" value="Ribsml_uS5_D2-typ_fold_subgr"/>
</dbReference>
<dbReference type="Pfam" id="PF13541">
    <property type="entry name" value="ChlI"/>
    <property type="match status" value="1"/>
</dbReference>
<dbReference type="SUPFAM" id="SSF52540">
    <property type="entry name" value="P-loop containing nucleoside triphosphate hydrolases"/>
    <property type="match status" value="1"/>
</dbReference>
<reference evidence="5" key="1">
    <citation type="journal article" date="2019" name="Int. J. Syst. Evol. Microbiol.">
        <title>The Global Catalogue of Microorganisms (GCM) 10K type strain sequencing project: providing services to taxonomists for standard genome sequencing and annotation.</title>
        <authorList>
            <consortium name="The Broad Institute Genomics Platform"/>
            <consortium name="The Broad Institute Genome Sequencing Center for Infectious Disease"/>
            <person name="Wu L."/>
            <person name="Ma J."/>
        </authorList>
    </citation>
    <scope>NUCLEOTIDE SEQUENCE [LARGE SCALE GENOMIC DNA]</scope>
    <source>
        <strain evidence="5">CCUG 54950</strain>
    </source>
</reference>
<evidence type="ECO:0000313" key="4">
    <source>
        <dbReference type="EMBL" id="MFD1888422.1"/>
    </source>
</evidence>
<dbReference type="RefSeq" id="WP_377781983.1">
    <property type="nucleotide sequence ID" value="NZ_JBHUEH010000032.1"/>
</dbReference>
<proteinExistence type="inferred from homology"/>
<dbReference type="PANTHER" id="PTHR32039:SF7">
    <property type="entry name" value="COMPETENCE PROTEIN COMM"/>
    <property type="match status" value="1"/>
</dbReference>
<dbReference type="Pfam" id="PF01078">
    <property type="entry name" value="Mg_chelatase"/>
    <property type="match status" value="1"/>
</dbReference>
<dbReference type="Gene3D" id="3.30.230.10">
    <property type="match status" value="1"/>
</dbReference>